<dbReference type="SUPFAM" id="SSF52467">
    <property type="entry name" value="DHS-like NAD/FAD-binding domain"/>
    <property type="match status" value="1"/>
</dbReference>
<dbReference type="InterPro" id="IPR029035">
    <property type="entry name" value="DHS-like_NAD/FAD-binding_dom"/>
</dbReference>
<dbReference type="RefSeq" id="WP_012631594.1">
    <property type="nucleotide sequence ID" value="NC_011891.1"/>
</dbReference>
<dbReference type="HOGENOM" id="CLU_859548_0_0_7"/>
<dbReference type="Proteomes" id="UP000007089">
    <property type="component" value="Chromosome"/>
</dbReference>
<dbReference type="EMBL" id="CP001359">
    <property type="protein sequence ID" value="ACL63515.1"/>
    <property type="molecule type" value="Genomic_DNA"/>
</dbReference>
<dbReference type="Pfam" id="PF13289">
    <property type="entry name" value="SIR2_2"/>
    <property type="match status" value="1"/>
</dbReference>
<gene>
    <name evidence="1" type="ordered locus">A2cp1_0156</name>
</gene>
<sequence>MRGAPDIREVQDHLFDRLAQGQLLLLVGAGASRWAGLPSWREAVVALARDLVPVLRERLPDAPARFSPPGPDDPVALETLLRVPEAHRALCGEARLVERLAGLFDTSRIDPAALPLHRLLVRLAAFVPALYTTNFDDLLERTFAWAGRACQVVAAADDLQRWRLDPAGGRFVSRFPVYKLHGTLDRPATLVVSETDFQRRASLAANAIDLRFCSDAVGRELLLVGYGFNDPNLRWIWTKLRDLEVLPVAWFLELGTSTDLDLATFELDRIARVDLRASDPVHPPELLAFLGALADRCEAALGPFPR</sequence>
<proteinExistence type="predicted"/>
<evidence type="ECO:0000313" key="1">
    <source>
        <dbReference type="EMBL" id="ACL63515.1"/>
    </source>
</evidence>
<accession>B8J8R7</accession>
<organism evidence="1 2">
    <name type="scientific">Anaeromyxobacter dehalogenans (strain ATCC BAA-258 / DSM 21875 / 2CP-1)</name>
    <dbReference type="NCBI Taxonomy" id="455488"/>
    <lineage>
        <taxon>Bacteria</taxon>
        <taxon>Pseudomonadati</taxon>
        <taxon>Myxococcota</taxon>
        <taxon>Myxococcia</taxon>
        <taxon>Myxococcales</taxon>
        <taxon>Cystobacterineae</taxon>
        <taxon>Anaeromyxobacteraceae</taxon>
        <taxon>Anaeromyxobacter</taxon>
    </lineage>
</organism>
<name>B8J8R7_ANAD2</name>
<dbReference type="AlphaFoldDB" id="B8J8R7"/>
<keyword evidence="2" id="KW-1185">Reference proteome</keyword>
<evidence type="ECO:0000313" key="2">
    <source>
        <dbReference type="Proteomes" id="UP000007089"/>
    </source>
</evidence>
<protein>
    <submittedName>
        <fullName evidence="1">Uncharacterized protein</fullName>
    </submittedName>
</protein>
<reference evidence="1" key="1">
    <citation type="submission" date="2009-01" db="EMBL/GenBank/DDBJ databases">
        <title>Complete sequence of Anaeromyxobacter dehalogenans 2CP-1.</title>
        <authorList>
            <consortium name="US DOE Joint Genome Institute"/>
            <person name="Lucas S."/>
            <person name="Copeland A."/>
            <person name="Lapidus A."/>
            <person name="Glavina del Rio T."/>
            <person name="Dalin E."/>
            <person name="Tice H."/>
            <person name="Bruce D."/>
            <person name="Goodwin L."/>
            <person name="Pitluck S."/>
            <person name="Saunders E."/>
            <person name="Brettin T."/>
            <person name="Detter J.C."/>
            <person name="Han C."/>
            <person name="Larimer F."/>
            <person name="Land M."/>
            <person name="Hauser L."/>
            <person name="Kyrpides N."/>
            <person name="Ovchinnikova G."/>
            <person name="Beliaev A.S."/>
            <person name="Richardson P."/>
        </authorList>
    </citation>
    <scope>NUCLEOTIDE SEQUENCE</scope>
    <source>
        <strain evidence="1">2CP-1</strain>
    </source>
</reference>
<dbReference type="KEGG" id="acp:A2cp1_0156"/>